<feature type="transmembrane region" description="Helical" evidence="7">
    <location>
        <begin position="68"/>
        <end position="91"/>
    </location>
</feature>
<evidence type="ECO:0000256" key="2">
    <source>
        <dbReference type="ARBA" id="ARBA00022692"/>
    </source>
</evidence>
<evidence type="ECO:0000259" key="8">
    <source>
        <dbReference type="Pfam" id="PF20684"/>
    </source>
</evidence>
<evidence type="ECO:0000256" key="7">
    <source>
        <dbReference type="SAM" id="Phobius"/>
    </source>
</evidence>
<dbReference type="InterPro" id="IPR049326">
    <property type="entry name" value="Rhodopsin_dom_fungi"/>
</dbReference>
<dbReference type="AlphaFoldDB" id="A0A0N1H5L2"/>
<accession>A0A0N1H5L2</accession>
<feature type="transmembrane region" description="Helical" evidence="7">
    <location>
        <begin position="36"/>
        <end position="56"/>
    </location>
</feature>
<dbReference type="RefSeq" id="XP_018001027.1">
    <property type="nucleotide sequence ID" value="XM_018148540.1"/>
</dbReference>
<evidence type="ECO:0000256" key="5">
    <source>
        <dbReference type="ARBA" id="ARBA00038359"/>
    </source>
</evidence>
<dbReference type="Pfam" id="PF20684">
    <property type="entry name" value="Fung_rhodopsin"/>
    <property type="match status" value="1"/>
</dbReference>
<feature type="domain" description="Rhodopsin" evidence="8">
    <location>
        <begin position="53"/>
        <end position="295"/>
    </location>
</feature>
<comment type="caution">
    <text evidence="9">The sequence shown here is derived from an EMBL/GenBank/DDBJ whole genome shotgun (WGS) entry which is preliminary data.</text>
</comment>
<feature type="transmembrane region" description="Helical" evidence="7">
    <location>
        <begin position="190"/>
        <end position="212"/>
    </location>
</feature>
<name>A0A0N1H5L2_9EURO</name>
<evidence type="ECO:0000256" key="4">
    <source>
        <dbReference type="ARBA" id="ARBA00023136"/>
    </source>
</evidence>
<dbReference type="InterPro" id="IPR052337">
    <property type="entry name" value="SAT4-like"/>
</dbReference>
<reference evidence="9 10" key="1">
    <citation type="submission" date="2015-06" db="EMBL/GenBank/DDBJ databases">
        <title>Draft genome of the ant-associated black yeast Phialophora attae CBS 131958.</title>
        <authorList>
            <person name="Moreno L.F."/>
            <person name="Stielow B.J."/>
            <person name="de Hoog S."/>
            <person name="Vicente V.A."/>
            <person name="Weiss V.A."/>
            <person name="de Vries M."/>
            <person name="Cruz L.M."/>
            <person name="Souza E.M."/>
        </authorList>
    </citation>
    <scope>NUCLEOTIDE SEQUENCE [LARGE SCALE GENOMIC DNA]</scope>
    <source>
        <strain evidence="9 10">CBS 131958</strain>
    </source>
</reference>
<proteinExistence type="inferred from homology"/>
<evidence type="ECO:0000256" key="1">
    <source>
        <dbReference type="ARBA" id="ARBA00004141"/>
    </source>
</evidence>
<evidence type="ECO:0000256" key="6">
    <source>
        <dbReference type="SAM" id="MobiDB-lite"/>
    </source>
</evidence>
<keyword evidence="3 7" id="KW-1133">Transmembrane helix</keyword>
<feature type="transmembrane region" description="Helical" evidence="7">
    <location>
        <begin position="119"/>
        <end position="139"/>
    </location>
</feature>
<feature type="compositionally biased region" description="Basic and acidic residues" evidence="6">
    <location>
        <begin position="320"/>
        <end position="334"/>
    </location>
</feature>
<comment type="similarity">
    <text evidence="5">Belongs to the SAT4 family.</text>
</comment>
<keyword evidence="10" id="KW-1185">Reference proteome</keyword>
<dbReference type="PANTHER" id="PTHR33048">
    <property type="entry name" value="PTH11-LIKE INTEGRAL MEMBRANE PROTEIN (AFU_ORTHOLOGUE AFUA_5G11245)"/>
    <property type="match status" value="1"/>
</dbReference>
<dbReference type="VEuPathDB" id="FungiDB:AB675_8119"/>
<feature type="transmembrane region" description="Helical" evidence="7">
    <location>
        <begin position="151"/>
        <end position="170"/>
    </location>
</feature>
<dbReference type="Proteomes" id="UP000038010">
    <property type="component" value="Unassembled WGS sequence"/>
</dbReference>
<feature type="region of interest" description="Disordered" evidence="6">
    <location>
        <begin position="308"/>
        <end position="416"/>
    </location>
</feature>
<sequence length="416" mass="46555">MEACVLANCTTREGLTTQSVAAEGCKWPVRDKGIDVAVIGPVLAGVSLVFVILRLIVRNPTKSELSGWDDVIITVAWLAVLPLSVLDVFLYKHGLGKDIWRVPFDDITQLLKYFWAGEMPYLTCTVLVKIAILLFYLKVFPNQTFKTICKVMVGLCIAFWISFFFALTFQCTPVSYAWLRWDGEHEGSCINVYVGGFAHAALNMVFDIAILIMPLPLIYRLQRHYSWRQKSHIFVMFSFGLIVTIVCILRLNTLITFGNSLNPTYDYTAAAIWSVVEAHVAIICACLPAAKKFLVKFVPSWIGVTTKDSKHSRTASGGIPKDHWKPSGSKRDSNTKSSGIVSVRPHTDSEGFTELVSIEEQRDIEDNESRAAMSPRSLSPLAVLPSYSRHNTPTPFDDTQRRQLDSYGIARGSDFR</sequence>
<keyword evidence="4 7" id="KW-0472">Membrane</keyword>
<feature type="transmembrane region" description="Helical" evidence="7">
    <location>
        <begin position="233"/>
        <end position="251"/>
    </location>
</feature>
<dbReference type="GO" id="GO:0016020">
    <property type="term" value="C:membrane"/>
    <property type="evidence" value="ECO:0007669"/>
    <property type="project" value="UniProtKB-SubCell"/>
</dbReference>
<dbReference type="EMBL" id="LFJN01000010">
    <property type="protein sequence ID" value="KPI41064.1"/>
    <property type="molecule type" value="Genomic_DNA"/>
</dbReference>
<dbReference type="STRING" id="1664694.A0A0N1H5L2"/>
<organism evidence="9 10">
    <name type="scientific">Cyphellophora attinorum</name>
    <dbReference type="NCBI Taxonomy" id="1664694"/>
    <lineage>
        <taxon>Eukaryota</taxon>
        <taxon>Fungi</taxon>
        <taxon>Dikarya</taxon>
        <taxon>Ascomycota</taxon>
        <taxon>Pezizomycotina</taxon>
        <taxon>Eurotiomycetes</taxon>
        <taxon>Chaetothyriomycetidae</taxon>
        <taxon>Chaetothyriales</taxon>
        <taxon>Cyphellophoraceae</taxon>
        <taxon>Cyphellophora</taxon>
    </lineage>
</organism>
<dbReference type="OrthoDB" id="2496787at2759"/>
<evidence type="ECO:0000313" key="9">
    <source>
        <dbReference type="EMBL" id="KPI41064.1"/>
    </source>
</evidence>
<keyword evidence="2 7" id="KW-0812">Transmembrane</keyword>
<gene>
    <name evidence="9" type="ORF">AB675_8119</name>
</gene>
<protein>
    <recommendedName>
        <fullName evidence="8">Rhodopsin domain-containing protein</fullName>
    </recommendedName>
</protein>
<feature type="transmembrane region" description="Helical" evidence="7">
    <location>
        <begin position="271"/>
        <end position="290"/>
    </location>
</feature>
<evidence type="ECO:0000313" key="10">
    <source>
        <dbReference type="Proteomes" id="UP000038010"/>
    </source>
</evidence>
<dbReference type="GeneID" id="28740419"/>
<evidence type="ECO:0000256" key="3">
    <source>
        <dbReference type="ARBA" id="ARBA00022989"/>
    </source>
</evidence>
<dbReference type="PANTHER" id="PTHR33048:SF47">
    <property type="entry name" value="INTEGRAL MEMBRANE PROTEIN-RELATED"/>
    <property type="match status" value="1"/>
</dbReference>
<comment type="subcellular location">
    <subcellularLocation>
        <location evidence="1">Membrane</location>
        <topology evidence="1">Multi-pass membrane protein</topology>
    </subcellularLocation>
</comment>